<dbReference type="Proteomes" id="UP000186096">
    <property type="component" value="Unassembled WGS sequence"/>
</dbReference>
<protein>
    <submittedName>
        <fullName evidence="4">Flavin-dependent oxidoreductase, luciferase family (Includes alkanesulfonate monooxygenase SsuD and methylene tetrahydromethanopterin reductase)</fullName>
    </submittedName>
</protein>
<accession>A0A1N7HFP0</accession>
<evidence type="ECO:0000259" key="3">
    <source>
        <dbReference type="Pfam" id="PF00296"/>
    </source>
</evidence>
<dbReference type="SUPFAM" id="SSF51679">
    <property type="entry name" value="Bacterial luciferase-like"/>
    <property type="match status" value="1"/>
</dbReference>
<name>A0A1N7HFP0_9ACTN</name>
<sequence>MALGKDAAASMRIGVFLVAAGFPGMAPGDVLRGTTEAIEAAERAGFDDAWIAEHHFMSYGVCPSAVTLAAVALGRTSRITVGTAVSVLSAQHPVALAEQAAILHHVSDGRFRLGVGRGGPWLELEVFGTGTARFERGFPESLDLLCTALNGGPVAAEGEFFRFREVSMVPQARMTPVVACTSDGTVRLAAERGLPMLLGMHVGDDEKTETIAAYESYATGLAAIVGAAHIGAALGYVADTTEQAVREMRESLPRWLGPGLAGYVPVDGRPPPRRDIAEYVDLLCRIHPVGSAEHCVEKIMTTAARTGLRHLILMVEGAGDRARTLENIARLGAEVLPAVRALRPGAA</sequence>
<dbReference type="EMBL" id="FTNI01000047">
    <property type="protein sequence ID" value="SIS23697.1"/>
    <property type="molecule type" value="Genomic_DNA"/>
</dbReference>
<reference evidence="5" key="1">
    <citation type="submission" date="2017-01" db="EMBL/GenBank/DDBJ databases">
        <authorList>
            <person name="Varghese N."/>
            <person name="Submissions S."/>
        </authorList>
    </citation>
    <scope>NUCLEOTIDE SEQUENCE [LARGE SCALE GENOMIC DNA]</scope>
    <source>
        <strain evidence="5">ATCC 12950</strain>
    </source>
</reference>
<dbReference type="InterPro" id="IPR011251">
    <property type="entry name" value="Luciferase-like_dom"/>
</dbReference>
<keyword evidence="1" id="KW-0560">Oxidoreductase</keyword>
<dbReference type="AlphaFoldDB" id="A0A1N7HFP0"/>
<evidence type="ECO:0000313" key="4">
    <source>
        <dbReference type="EMBL" id="SIS23697.1"/>
    </source>
</evidence>
<dbReference type="GO" id="GO:0016705">
    <property type="term" value="F:oxidoreductase activity, acting on paired donors, with incorporation or reduction of molecular oxygen"/>
    <property type="evidence" value="ECO:0007669"/>
    <property type="project" value="InterPro"/>
</dbReference>
<evidence type="ECO:0000256" key="1">
    <source>
        <dbReference type="ARBA" id="ARBA00023002"/>
    </source>
</evidence>
<dbReference type="Pfam" id="PF00296">
    <property type="entry name" value="Bac_luciferase"/>
    <property type="match status" value="1"/>
</dbReference>
<proteinExistence type="predicted"/>
<dbReference type="GO" id="GO:0005829">
    <property type="term" value="C:cytosol"/>
    <property type="evidence" value="ECO:0007669"/>
    <property type="project" value="TreeGrafter"/>
</dbReference>
<dbReference type="STRING" id="58117.SAMN05421833_14737"/>
<dbReference type="PANTHER" id="PTHR30137">
    <property type="entry name" value="LUCIFERASE-LIKE MONOOXYGENASE"/>
    <property type="match status" value="1"/>
</dbReference>
<dbReference type="Gene3D" id="3.20.20.30">
    <property type="entry name" value="Luciferase-like domain"/>
    <property type="match status" value="1"/>
</dbReference>
<keyword evidence="2 4" id="KW-0503">Monooxygenase</keyword>
<organism evidence="4 5">
    <name type="scientific">Microbispora rosea</name>
    <dbReference type="NCBI Taxonomy" id="58117"/>
    <lineage>
        <taxon>Bacteria</taxon>
        <taxon>Bacillati</taxon>
        <taxon>Actinomycetota</taxon>
        <taxon>Actinomycetes</taxon>
        <taxon>Streptosporangiales</taxon>
        <taxon>Streptosporangiaceae</taxon>
        <taxon>Microbispora</taxon>
    </lineage>
</organism>
<feature type="domain" description="Luciferase-like" evidence="3">
    <location>
        <begin position="11"/>
        <end position="309"/>
    </location>
</feature>
<keyword evidence="5" id="KW-1185">Reference proteome</keyword>
<dbReference type="InterPro" id="IPR036661">
    <property type="entry name" value="Luciferase-like_sf"/>
</dbReference>
<dbReference type="PANTHER" id="PTHR30137:SF8">
    <property type="entry name" value="BLR5498 PROTEIN"/>
    <property type="match status" value="1"/>
</dbReference>
<evidence type="ECO:0000313" key="5">
    <source>
        <dbReference type="Proteomes" id="UP000186096"/>
    </source>
</evidence>
<dbReference type="InterPro" id="IPR050766">
    <property type="entry name" value="Bact_Lucif_Oxidored"/>
</dbReference>
<gene>
    <name evidence="4" type="ORF">SAMN05421833_14737</name>
</gene>
<evidence type="ECO:0000256" key="2">
    <source>
        <dbReference type="ARBA" id="ARBA00023033"/>
    </source>
</evidence>
<dbReference type="GO" id="GO:0004497">
    <property type="term" value="F:monooxygenase activity"/>
    <property type="evidence" value="ECO:0007669"/>
    <property type="project" value="UniProtKB-KW"/>
</dbReference>